<dbReference type="Proteomes" id="UP000487757">
    <property type="component" value="Unassembled WGS sequence"/>
</dbReference>
<sequence length="80" mass="9419">MENNITKVWIENDSIHIETKTGETKSHPLSWFPRLSNAPKELLENFSLSPFGIHWEELDEDLSYEGFFTYTHQPPVLEKK</sequence>
<evidence type="ECO:0000313" key="1">
    <source>
        <dbReference type="EMBL" id="MRX76204.1"/>
    </source>
</evidence>
<organism evidence="1 2">
    <name type="scientific">Pedobacter petrophilus</name>
    <dbReference type="NCBI Taxonomy" id="1908241"/>
    <lineage>
        <taxon>Bacteria</taxon>
        <taxon>Pseudomonadati</taxon>
        <taxon>Bacteroidota</taxon>
        <taxon>Sphingobacteriia</taxon>
        <taxon>Sphingobacteriales</taxon>
        <taxon>Sphingobacteriaceae</taxon>
        <taxon>Pedobacter</taxon>
    </lineage>
</organism>
<reference evidence="1 2" key="1">
    <citation type="submission" date="2019-11" db="EMBL/GenBank/DDBJ databases">
        <title>Pedobacter petrophilus genome.</title>
        <authorList>
            <person name="Feldbauer M.J."/>
            <person name="Newman J.D."/>
        </authorList>
    </citation>
    <scope>NUCLEOTIDE SEQUENCE [LARGE SCALE GENOMIC DNA]</scope>
    <source>
        <strain evidence="1 2">LMG 29686</strain>
    </source>
</reference>
<dbReference type="OrthoDB" id="9807561at2"/>
<name>A0A7K0FYP9_9SPHI</name>
<evidence type="ECO:0000313" key="2">
    <source>
        <dbReference type="Proteomes" id="UP000487757"/>
    </source>
</evidence>
<keyword evidence="2" id="KW-1185">Reference proteome</keyword>
<dbReference type="AlphaFoldDB" id="A0A7K0FYP9"/>
<dbReference type="Gene3D" id="3.30.2020.40">
    <property type="entry name" value="Uncharacterised protein PF10387, DUF2442"/>
    <property type="match status" value="1"/>
</dbReference>
<protein>
    <submittedName>
        <fullName evidence="1">DUF2442 domain-containing protein</fullName>
    </submittedName>
</protein>
<dbReference type="EMBL" id="WKKH01000010">
    <property type="protein sequence ID" value="MRX76204.1"/>
    <property type="molecule type" value="Genomic_DNA"/>
</dbReference>
<gene>
    <name evidence="1" type="ORF">GJU39_08890</name>
</gene>
<comment type="caution">
    <text evidence="1">The sequence shown here is derived from an EMBL/GenBank/DDBJ whole genome shotgun (WGS) entry which is preliminary data.</text>
</comment>
<dbReference type="InterPro" id="IPR018841">
    <property type="entry name" value="DUF2442"/>
</dbReference>
<proteinExistence type="predicted"/>
<dbReference type="Pfam" id="PF10387">
    <property type="entry name" value="DUF2442"/>
    <property type="match status" value="1"/>
</dbReference>
<dbReference type="RefSeq" id="WP_154280437.1">
    <property type="nucleotide sequence ID" value="NZ_JBHUJQ010000001.1"/>
</dbReference>
<accession>A0A7K0FYP9</accession>